<evidence type="ECO:0000256" key="6">
    <source>
        <dbReference type="ARBA" id="ARBA00022793"/>
    </source>
</evidence>
<comment type="similarity">
    <text evidence="3 9">Belongs to the alpha-acetolactate decarboxylase family.</text>
</comment>
<dbReference type="Pfam" id="PF03306">
    <property type="entry name" value="AAL_decarboxy"/>
    <property type="match status" value="1"/>
</dbReference>
<sequence>MSELFQHGTLALLVPGLLEGTMSIQDVLKHGDTGIGTGQGLDGELIVLDGTAYQVNGEGKVTVVNDTDFKLPFCDVHFANFKLLKAAKNLKMTDVEKTVFEDVDYRNVFFGVKITGNFSKVKARSVNKQDKPYPSLTQTADQQSVFNHEDINGTIIGYYSPHIFNGPAVGGFHLHFISEDKTVGGHLLDFELADGEISLQPFETLNQHFPVDNQEFMSHDFEKDDIASAIDYAEK</sequence>
<comment type="pathway">
    <text evidence="2 9">Polyol metabolism; (R,R)-butane-2,3-diol biosynthesis; (R,R)-butane-2,3-diol from pyruvate: step 2/3.</text>
</comment>
<comment type="catalytic activity">
    <reaction evidence="1 9">
        <text>(2S)-2-acetolactate + H(+) = (R)-acetoin + CO2</text>
        <dbReference type="Rhea" id="RHEA:21580"/>
        <dbReference type="ChEBI" id="CHEBI:15378"/>
        <dbReference type="ChEBI" id="CHEBI:15686"/>
        <dbReference type="ChEBI" id="CHEBI:16526"/>
        <dbReference type="ChEBI" id="CHEBI:58476"/>
        <dbReference type="EC" id="4.1.1.5"/>
    </reaction>
</comment>
<evidence type="ECO:0000313" key="11">
    <source>
        <dbReference type="Proteomes" id="UP001377804"/>
    </source>
</evidence>
<accession>A0ABU8SHY3</accession>
<dbReference type="PIRSF" id="PIRSF001332">
    <property type="entry name" value="Acetolac_decarb"/>
    <property type="match status" value="1"/>
</dbReference>
<dbReference type="InterPro" id="IPR005128">
    <property type="entry name" value="Acetolactate_a_deCO2ase"/>
</dbReference>
<evidence type="ECO:0000256" key="8">
    <source>
        <dbReference type="ARBA" id="ARBA00023239"/>
    </source>
</evidence>
<evidence type="ECO:0000256" key="7">
    <source>
        <dbReference type="ARBA" id="ARBA00023061"/>
    </source>
</evidence>
<dbReference type="NCBIfam" id="TIGR01252">
    <property type="entry name" value="acetolac_decarb"/>
    <property type="match status" value="1"/>
</dbReference>
<dbReference type="EMBL" id="JAWMWG010000005">
    <property type="protein sequence ID" value="MEJ6349000.1"/>
    <property type="molecule type" value="Genomic_DNA"/>
</dbReference>
<reference evidence="10 11" key="1">
    <citation type="submission" date="2023-10" db="EMBL/GenBank/DDBJ databases">
        <title>Holzapfeliella saturejae sp. nov. isolated from Satureja montana flowers.</title>
        <authorList>
            <person name="Alcantara C."/>
            <person name="Zuniga M."/>
            <person name="Landete J.M."/>
            <person name="Monedero V."/>
        </authorList>
    </citation>
    <scope>NUCLEOTIDE SEQUENCE [LARGE SCALE GENOMIC DNA]</scope>
    <source>
        <strain evidence="10 11">He02</strain>
    </source>
</reference>
<organism evidence="10 11">
    <name type="scientific">Holzapfeliella saturejae</name>
    <dbReference type="NCBI Taxonomy" id="3082953"/>
    <lineage>
        <taxon>Bacteria</taxon>
        <taxon>Bacillati</taxon>
        <taxon>Bacillota</taxon>
        <taxon>Bacilli</taxon>
        <taxon>Lactobacillales</taxon>
        <taxon>Lactobacillaceae</taxon>
        <taxon>Holzapfeliella</taxon>
    </lineage>
</organism>
<keyword evidence="7 9" id="KW-0005">Acetoin biosynthesis</keyword>
<keyword evidence="6 9" id="KW-0210">Decarboxylase</keyword>
<dbReference type="PANTHER" id="PTHR35524">
    <property type="entry name" value="ALPHA-ACETOLACTATE DECARBOXYLASE"/>
    <property type="match status" value="1"/>
</dbReference>
<evidence type="ECO:0000256" key="2">
    <source>
        <dbReference type="ARBA" id="ARBA00005170"/>
    </source>
</evidence>
<dbReference type="RefSeq" id="WP_339970529.1">
    <property type="nucleotide sequence ID" value="NZ_JAWMWG010000005.1"/>
</dbReference>
<evidence type="ECO:0000256" key="4">
    <source>
        <dbReference type="ARBA" id="ARBA00013204"/>
    </source>
</evidence>
<dbReference type="GO" id="GO:0047605">
    <property type="term" value="F:acetolactate decarboxylase activity"/>
    <property type="evidence" value="ECO:0007669"/>
    <property type="project" value="UniProtKB-EC"/>
</dbReference>
<proteinExistence type="inferred from homology"/>
<evidence type="ECO:0000256" key="9">
    <source>
        <dbReference type="PIRNR" id="PIRNR001332"/>
    </source>
</evidence>
<dbReference type="EC" id="4.1.1.5" evidence="4 9"/>
<keyword evidence="11" id="KW-1185">Reference proteome</keyword>
<name>A0ABU8SHY3_9LACO</name>
<evidence type="ECO:0000256" key="3">
    <source>
        <dbReference type="ARBA" id="ARBA00007106"/>
    </source>
</evidence>
<dbReference type="Gene3D" id="3.30.1330.80">
    <property type="entry name" value="Hypothetical protein, similar to alpha- acetolactate decarboxylase, domain 2"/>
    <property type="match status" value="2"/>
</dbReference>
<gene>
    <name evidence="10" type="primary">budA</name>
    <name evidence="10" type="ORF">R4Y45_07175</name>
</gene>
<dbReference type="CDD" id="cd17299">
    <property type="entry name" value="acetolactate_decarboxylase"/>
    <property type="match status" value="1"/>
</dbReference>
<comment type="caution">
    <text evidence="10">The sequence shown here is derived from an EMBL/GenBank/DDBJ whole genome shotgun (WGS) entry which is preliminary data.</text>
</comment>
<keyword evidence="8 9" id="KW-0456">Lyase</keyword>
<evidence type="ECO:0000313" key="10">
    <source>
        <dbReference type="EMBL" id="MEJ6349000.1"/>
    </source>
</evidence>
<dbReference type="Proteomes" id="UP001377804">
    <property type="component" value="Unassembled WGS sequence"/>
</dbReference>
<evidence type="ECO:0000256" key="1">
    <source>
        <dbReference type="ARBA" id="ARBA00001784"/>
    </source>
</evidence>
<dbReference type="PANTHER" id="PTHR35524:SF1">
    <property type="entry name" value="ALPHA-ACETOLACTATE DECARBOXYLASE"/>
    <property type="match status" value="1"/>
</dbReference>
<evidence type="ECO:0000256" key="5">
    <source>
        <dbReference type="ARBA" id="ARBA00020164"/>
    </source>
</evidence>
<dbReference type="SUPFAM" id="SSF117856">
    <property type="entry name" value="AF0104/ALDC/Ptd012-like"/>
    <property type="match status" value="1"/>
</dbReference>
<protein>
    <recommendedName>
        <fullName evidence="5 9">Alpha-acetolactate decarboxylase</fullName>
        <ecNumber evidence="4 9">4.1.1.5</ecNumber>
    </recommendedName>
</protein>